<name>A0A0A9D1B2_ARUDO</name>
<proteinExistence type="predicted"/>
<organism evidence="1">
    <name type="scientific">Arundo donax</name>
    <name type="common">Giant reed</name>
    <name type="synonym">Donax arundinaceus</name>
    <dbReference type="NCBI Taxonomy" id="35708"/>
    <lineage>
        <taxon>Eukaryota</taxon>
        <taxon>Viridiplantae</taxon>
        <taxon>Streptophyta</taxon>
        <taxon>Embryophyta</taxon>
        <taxon>Tracheophyta</taxon>
        <taxon>Spermatophyta</taxon>
        <taxon>Magnoliopsida</taxon>
        <taxon>Liliopsida</taxon>
        <taxon>Poales</taxon>
        <taxon>Poaceae</taxon>
        <taxon>PACMAD clade</taxon>
        <taxon>Arundinoideae</taxon>
        <taxon>Arundineae</taxon>
        <taxon>Arundo</taxon>
    </lineage>
</organism>
<sequence>MLHVDFSEFHLFFVHTIPDQVAFTFFRILEAVREFGVSDSPTLIYPYRFKR</sequence>
<dbReference type="EMBL" id="GBRH01215526">
    <property type="protein sequence ID" value="JAD82369.1"/>
    <property type="molecule type" value="Transcribed_RNA"/>
</dbReference>
<accession>A0A0A9D1B2</accession>
<reference evidence="1" key="1">
    <citation type="submission" date="2014-09" db="EMBL/GenBank/DDBJ databases">
        <authorList>
            <person name="Magalhaes I.L.F."/>
            <person name="Oliveira U."/>
            <person name="Santos F.R."/>
            <person name="Vidigal T.H.D.A."/>
            <person name="Brescovit A.D."/>
            <person name="Santos A.J."/>
        </authorList>
    </citation>
    <scope>NUCLEOTIDE SEQUENCE</scope>
    <source>
        <tissue evidence="1">Shoot tissue taken approximately 20 cm above the soil surface</tissue>
    </source>
</reference>
<protein>
    <submittedName>
        <fullName evidence="1">Uncharacterized protein</fullName>
    </submittedName>
</protein>
<reference evidence="1" key="2">
    <citation type="journal article" date="2015" name="Data Brief">
        <title>Shoot transcriptome of the giant reed, Arundo donax.</title>
        <authorList>
            <person name="Barrero R.A."/>
            <person name="Guerrero F.D."/>
            <person name="Moolhuijzen P."/>
            <person name="Goolsby J.A."/>
            <person name="Tidwell J."/>
            <person name="Bellgard S.E."/>
            <person name="Bellgard M.I."/>
        </authorList>
    </citation>
    <scope>NUCLEOTIDE SEQUENCE</scope>
    <source>
        <tissue evidence="1">Shoot tissue taken approximately 20 cm above the soil surface</tissue>
    </source>
</reference>
<evidence type="ECO:0000313" key="1">
    <source>
        <dbReference type="EMBL" id="JAD82369.1"/>
    </source>
</evidence>
<dbReference type="AlphaFoldDB" id="A0A0A9D1B2"/>